<name>A0A4Y6V517_SACBS</name>
<dbReference type="GO" id="GO:0022857">
    <property type="term" value="F:transmembrane transporter activity"/>
    <property type="evidence" value="ECO:0007669"/>
    <property type="project" value="InterPro"/>
</dbReference>
<evidence type="ECO:0000256" key="2">
    <source>
        <dbReference type="ARBA" id="ARBA00010072"/>
    </source>
</evidence>
<dbReference type="EMBL" id="CP041217">
    <property type="protein sequence ID" value="QDH23385.1"/>
    <property type="molecule type" value="Genomic_DNA"/>
</dbReference>
<keyword evidence="8 9" id="KW-0472">Membrane</keyword>
<evidence type="ECO:0000256" key="6">
    <source>
        <dbReference type="ARBA" id="ARBA00022970"/>
    </source>
</evidence>
<dbReference type="AlphaFoldDB" id="A0A4Y6V517"/>
<dbReference type="SUPFAM" id="SSF161098">
    <property type="entry name" value="MetI-like"/>
    <property type="match status" value="1"/>
</dbReference>
<evidence type="ECO:0000256" key="8">
    <source>
        <dbReference type="ARBA" id="ARBA00023136"/>
    </source>
</evidence>
<evidence type="ECO:0000256" key="3">
    <source>
        <dbReference type="ARBA" id="ARBA00022448"/>
    </source>
</evidence>
<dbReference type="PANTHER" id="PTHR30614">
    <property type="entry name" value="MEMBRANE COMPONENT OF AMINO ACID ABC TRANSPORTER"/>
    <property type="match status" value="1"/>
</dbReference>
<keyword evidence="5 9" id="KW-0812">Transmembrane</keyword>
<dbReference type="SUPFAM" id="SSF53850">
    <property type="entry name" value="Periplasmic binding protein-like II"/>
    <property type="match status" value="1"/>
</dbReference>
<dbReference type="FunFam" id="1.10.3720.10:FF:000033">
    <property type="entry name" value="Polar amino acid ABC transporter permease"/>
    <property type="match status" value="1"/>
</dbReference>
<comment type="similarity">
    <text evidence="2">Belongs to the binding-protein-dependent transport system permease family. HisMQ subfamily.</text>
</comment>
<dbReference type="InterPro" id="IPR000515">
    <property type="entry name" value="MetI-like"/>
</dbReference>
<accession>A0A4Y6V517</accession>
<reference evidence="12 13" key="1">
    <citation type="submission" date="2019-06" db="EMBL/GenBank/DDBJ databases">
        <title>Saccharibacillus brassicae sp. nov., an endophytic bacterium isolated from Chinese cabbage seeds (Brassica pekinensis).</title>
        <authorList>
            <person name="Jiang L."/>
            <person name="Lee J."/>
            <person name="Kim S.W."/>
        </authorList>
    </citation>
    <scope>NUCLEOTIDE SEQUENCE [LARGE SCALE GENOMIC DNA]</scope>
    <source>
        <strain evidence="13">KCTC 43072 / ATSA2</strain>
    </source>
</reference>
<dbReference type="KEGG" id="saca:FFV09_22475"/>
<dbReference type="NCBIfam" id="TIGR01726">
    <property type="entry name" value="HEQRo_perm_3TM"/>
    <property type="match status" value="1"/>
</dbReference>
<feature type="signal peptide" evidence="10">
    <location>
        <begin position="1"/>
        <end position="30"/>
    </location>
</feature>
<evidence type="ECO:0000313" key="13">
    <source>
        <dbReference type="Proteomes" id="UP000316968"/>
    </source>
</evidence>
<protein>
    <submittedName>
        <fullName evidence="12">ABC transporter substrate-binding protein/permease</fullName>
    </submittedName>
</protein>
<dbReference type="Pfam" id="PF00497">
    <property type="entry name" value="SBP_bac_3"/>
    <property type="match status" value="1"/>
</dbReference>
<evidence type="ECO:0000259" key="11">
    <source>
        <dbReference type="PROSITE" id="PS50928"/>
    </source>
</evidence>
<proteinExistence type="inferred from homology"/>
<dbReference type="PANTHER" id="PTHR30614:SF20">
    <property type="entry name" value="GLUTAMINE TRANSPORT SYSTEM PERMEASE PROTEIN GLNP"/>
    <property type="match status" value="1"/>
</dbReference>
<dbReference type="Gene3D" id="3.40.190.10">
    <property type="entry name" value="Periplasmic binding protein-like II"/>
    <property type="match status" value="2"/>
</dbReference>
<dbReference type="InterPro" id="IPR043429">
    <property type="entry name" value="ArtM/GltK/GlnP/TcyL/YhdX-like"/>
</dbReference>
<dbReference type="OrthoDB" id="9774451at2"/>
<dbReference type="Gene3D" id="1.10.3720.10">
    <property type="entry name" value="MetI-like"/>
    <property type="match status" value="1"/>
</dbReference>
<dbReference type="GO" id="GO:0043190">
    <property type="term" value="C:ATP-binding cassette (ABC) transporter complex"/>
    <property type="evidence" value="ECO:0007669"/>
    <property type="project" value="InterPro"/>
</dbReference>
<feature type="chain" id="PRO_5021311252" evidence="10">
    <location>
        <begin position="31"/>
        <end position="491"/>
    </location>
</feature>
<dbReference type="Pfam" id="PF00528">
    <property type="entry name" value="BPD_transp_1"/>
    <property type="match status" value="1"/>
</dbReference>
<evidence type="ECO:0000256" key="5">
    <source>
        <dbReference type="ARBA" id="ARBA00022692"/>
    </source>
</evidence>
<dbReference type="InterPro" id="IPR035906">
    <property type="entry name" value="MetI-like_sf"/>
</dbReference>
<keyword evidence="4" id="KW-1003">Cell membrane</keyword>
<keyword evidence="6" id="KW-0029">Amino-acid transport</keyword>
<sequence>MLRLKRIIPMLLALLMLTLALYPGHGQAQAQTDSGTNDKKTIIVGLSADFAPYEFIMTVDGKSKIVGSDVMIAEQIAADMGAELQLENMPFDSLLPALQSGRIDMVISGMTPTDERRQNVDFSDLYYISKQVILTRAEDADQYPTMAELEGQPIGVQTGSIQEEIANGIPNAEVTAVKSISDVVSLLLSDRVNAAVFEGPVAEAQVKNRAGLAIAEAVPEDSDTPMAIAVEKGNTELLGEINTTLKRLNADNAVERFIQEANELNSGENAPGNIFSFFWKYRGYYADGVQYTLLLSALGVLFGFLIGLLIALLRLSGVKILKWIAVAYTEVLRGTPMLVQLLIIHFGLASAFDIKFTVLQSGIITLSLNSSAYLAEIFRAGIQGVDKGQMEAARSLGMPRGLAMRTIIIPQAIKSVLPAIGNEFVVIIKESSIVSFIGVADLMFQANAVRTLTYSGLYPLVIAACIYLIMTLILSKLLNVLERRLSAGDIR</sequence>
<feature type="transmembrane region" description="Helical" evidence="9">
    <location>
        <begin position="291"/>
        <end position="313"/>
    </location>
</feature>
<feature type="domain" description="ABC transmembrane type-1" evidence="11">
    <location>
        <begin position="289"/>
        <end position="479"/>
    </location>
</feature>
<keyword evidence="13" id="KW-1185">Reference proteome</keyword>
<evidence type="ECO:0000256" key="4">
    <source>
        <dbReference type="ARBA" id="ARBA00022475"/>
    </source>
</evidence>
<dbReference type="GO" id="GO:0006865">
    <property type="term" value="P:amino acid transport"/>
    <property type="evidence" value="ECO:0007669"/>
    <property type="project" value="UniProtKB-KW"/>
</dbReference>
<dbReference type="InterPro" id="IPR001638">
    <property type="entry name" value="Solute-binding_3/MltF_N"/>
</dbReference>
<dbReference type="CDD" id="cd06261">
    <property type="entry name" value="TM_PBP2"/>
    <property type="match status" value="1"/>
</dbReference>
<organism evidence="12 13">
    <name type="scientific">Saccharibacillus brassicae</name>
    <dbReference type="NCBI Taxonomy" id="2583377"/>
    <lineage>
        <taxon>Bacteria</taxon>
        <taxon>Bacillati</taxon>
        <taxon>Bacillota</taxon>
        <taxon>Bacilli</taxon>
        <taxon>Bacillales</taxon>
        <taxon>Paenibacillaceae</taxon>
        <taxon>Saccharibacillus</taxon>
    </lineage>
</organism>
<dbReference type="SMART" id="SM00062">
    <property type="entry name" value="PBPb"/>
    <property type="match status" value="1"/>
</dbReference>
<evidence type="ECO:0000256" key="9">
    <source>
        <dbReference type="RuleBase" id="RU363032"/>
    </source>
</evidence>
<keyword evidence="3 9" id="KW-0813">Transport</keyword>
<evidence type="ECO:0000313" key="12">
    <source>
        <dbReference type="EMBL" id="QDH23385.1"/>
    </source>
</evidence>
<dbReference type="InterPro" id="IPR010065">
    <property type="entry name" value="AA_ABC_transptr_permease_3TM"/>
</dbReference>
<keyword evidence="10" id="KW-0732">Signal</keyword>
<evidence type="ECO:0000256" key="10">
    <source>
        <dbReference type="SAM" id="SignalP"/>
    </source>
</evidence>
<evidence type="ECO:0000256" key="7">
    <source>
        <dbReference type="ARBA" id="ARBA00022989"/>
    </source>
</evidence>
<evidence type="ECO:0000256" key="1">
    <source>
        <dbReference type="ARBA" id="ARBA00004651"/>
    </source>
</evidence>
<gene>
    <name evidence="12" type="ORF">FFV09_22475</name>
</gene>
<comment type="subcellular location">
    <subcellularLocation>
        <location evidence="1 9">Cell membrane</location>
        <topology evidence="1 9">Multi-pass membrane protein</topology>
    </subcellularLocation>
</comment>
<dbReference type="RefSeq" id="WP_141449922.1">
    <property type="nucleotide sequence ID" value="NZ_CP041217.1"/>
</dbReference>
<dbReference type="PROSITE" id="PS50928">
    <property type="entry name" value="ABC_TM1"/>
    <property type="match status" value="1"/>
</dbReference>
<keyword evidence="7 9" id="KW-1133">Transmembrane helix</keyword>
<dbReference type="Proteomes" id="UP000316968">
    <property type="component" value="Chromosome"/>
</dbReference>
<feature type="transmembrane region" description="Helical" evidence="9">
    <location>
        <begin position="456"/>
        <end position="474"/>
    </location>
</feature>